<dbReference type="SUPFAM" id="SSF140453">
    <property type="entry name" value="EsxAB dimer-like"/>
    <property type="match status" value="1"/>
</dbReference>
<organism evidence="1 2">
    <name type="scientific">Saccharomonospora cyanea NA-134</name>
    <dbReference type="NCBI Taxonomy" id="882082"/>
    <lineage>
        <taxon>Bacteria</taxon>
        <taxon>Bacillati</taxon>
        <taxon>Actinomycetota</taxon>
        <taxon>Actinomycetes</taxon>
        <taxon>Pseudonocardiales</taxon>
        <taxon>Pseudonocardiaceae</taxon>
        <taxon>Saccharomonospora</taxon>
    </lineage>
</organism>
<dbReference type="STRING" id="882082.SaccyDRAFT_0697"/>
<dbReference type="Gene3D" id="1.10.287.1060">
    <property type="entry name" value="ESAT-6-like"/>
    <property type="match status" value="1"/>
</dbReference>
<dbReference type="OrthoDB" id="4562539at2"/>
<keyword evidence="2" id="KW-1185">Reference proteome</keyword>
<name>H5XIL9_9PSEU</name>
<dbReference type="RefSeq" id="WP_005453622.1">
    <property type="nucleotide sequence ID" value="NZ_CM001440.1"/>
</dbReference>
<evidence type="ECO:0008006" key="3">
    <source>
        <dbReference type="Google" id="ProtNLM"/>
    </source>
</evidence>
<accession>H5XIL9</accession>
<sequence length="112" mass="11537">MKRTGGFGLDAHELGAQAGEFATLAERARAVARDLAEALDAIPAPWGSDAVGESFAAVHVEAAAQARERITRLAGAFEEFGTALAEASDAYVAADNAAADAVNALDEPDHTR</sequence>
<dbReference type="eggNOG" id="COG4842">
    <property type="taxonomic scope" value="Bacteria"/>
</dbReference>
<evidence type="ECO:0000313" key="2">
    <source>
        <dbReference type="Proteomes" id="UP000002791"/>
    </source>
</evidence>
<dbReference type="Proteomes" id="UP000002791">
    <property type="component" value="Chromosome"/>
</dbReference>
<dbReference type="InterPro" id="IPR036689">
    <property type="entry name" value="ESAT-6-like_sf"/>
</dbReference>
<dbReference type="HOGENOM" id="CLU_142297_2_0_11"/>
<evidence type="ECO:0000313" key="1">
    <source>
        <dbReference type="EMBL" id="EHR59621.1"/>
    </source>
</evidence>
<dbReference type="EMBL" id="CM001440">
    <property type="protein sequence ID" value="EHR59621.1"/>
    <property type="molecule type" value="Genomic_DNA"/>
</dbReference>
<proteinExistence type="predicted"/>
<gene>
    <name evidence="1" type="ORF">SaccyDRAFT_0697</name>
</gene>
<reference evidence="1 2" key="1">
    <citation type="submission" date="2011-11" db="EMBL/GenBank/DDBJ databases">
        <title>The Noncontiguous Finished sequence of Saccharomonospora cyanea NA-134.</title>
        <authorList>
            <consortium name="US DOE Joint Genome Institute"/>
            <person name="Lucas S."/>
            <person name="Han J."/>
            <person name="Lapidus A."/>
            <person name="Cheng J.-F."/>
            <person name="Goodwin L."/>
            <person name="Pitluck S."/>
            <person name="Peters L."/>
            <person name="Ovchinnikova G."/>
            <person name="Lu M."/>
            <person name="Detter J.C."/>
            <person name="Han C."/>
            <person name="Tapia R."/>
            <person name="Land M."/>
            <person name="Hauser L."/>
            <person name="Kyrpides N."/>
            <person name="Ivanova N."/>
            <person name="Pagani I."/>
            <person name="Brambilla E.-M."/>
            <person name="Klenk H.-P."/>
            <person name="Woyke T."/>
        </authorList>
    </citation>
    <scope>NUCLEOTIDE SEQUENCE [LARGE SCALE GENOMIC DNA]</scope>
    <source>
        <strain evidence="1 2">NA-134</strain>
    </source>
</reference>
<protein>
    <recommendedName>
        <fullName evidence="3">PE domain-containing protein</fullName>
    </recommendedName>
</protein>
<dbReference type="AlphaFoldDB" id="H5XIL9"/>